<evidence type="ECO:0000313" key="2">
    <source>
        <dbReference type="EMBL" id="WOX55780.1"/>
    </source>
</evidence>
<dbReference type="EC" id="2.3.1.-" evidence="2"/>
<dbReference type="GO" id="GO:0016746">
    <property type="term" value="F:acyltransferase activity"/>
    <property type="evidence" value="ECO:0007669"/>
    <property type="project" value="UniProtKB-KW"/>
</dbReference>
<dbReference type="InterPro" id="IPR016181">
    <property type="entry name" value="Acyl_CoA_acyltransferase"/>
</dbReference>
<dbReference type="EMBL" id="CP137641">
    <property type="protein sequence ID" value="WOX55780.1"/>
    <property type="molecule type" value="Genomic_DNA"/>
</dbReference>
<dbReference type="PANTHER" id="PTHR13355">
    <property type="entry name" value="GLUCOSAMINE 6-PHOSPHATE N-ACETYLTRANSFERASE"/>
    <property type="match status" value="1"/>
</dbReference>
<dbReference type="Pfam" id="PF13673">
    <property type="entry name" value="Acetyltransf_10"/>
    <property type="match status" value="1"/>
</dbReference>
<dbReference type="Proteomes" id="UP001626603">
    <property type="component" value="Chromosome"/>
</dbReference>
<sequence>MKLYTVAELEFGSEKYEQTVLLRDKVMRKPLGLSIKNDDLSFERYATVLAVFESDTILGTGTFVSEDEGTAKIRYLCVDPELQKSGVGRAIIEDIEQRSKRHGIRKICLESRVTAMGFYKNLGYREYGDTYLMNEAPVDHIWMEKKL</sequence>
<organism evidence="2 3">
    <name type="scientific">Methanoculleus palmolei</name>
    <dbReference type="NCBI Taxonomy" id="72612"/>
    <lineage>
        <taxon>Archaea</taxon>
        <taxon>Methanobacteriati</taxon>
        <taxon>Methanobacteriota</taxon>
        <taxon>Stenosarchaea group</taxon>
        <taxon>Methanomicrobia</taxon>
        <taxon>Methanomicrobiales</taxon>
        <taxon>Methanomicrobiaceae</taxon>
        <taxon>Methanoculleus</taxon>
    </lineage>
</organism>
<accession>A0ABD8A8C9</accession>
<dbReference type="SUPFAM" id="SSF55729">
    <property type="entry name" value="Acyl-CoA N-acyltransferases (Nat)"/>
    <property type="match status" value="1"/>
</dbReference>
<proteinExistence type="predicted"/>
<evidence type="ECO:0000313" key="3">
    <source>
        <dbReference type="Proteomes" id="UP001626603"/>
    </source>
</evidence>
<dbReference type="CDD" id="cd04301">
    <property type="entry name" value="NAT_SF"/>
    <property type="match status" value="1"/>
</dbReference>
<evidence type="ECO:0000259" key="1">
    <source>
        <dbReference type="PROSITE" id="PS51186"/>
    </source>
</evidence>
<dbReference type="Gene3D" id="3.40.630.30">
    <property type="match status" value="1"/>
</dbReference>
<keyword evidence="2" id="KW-0808">Transferase</keyword>
<gene>
    <name evidence="2" type="ORF">R6Y95_00220</name>
</gene>
<protein>
    <submittedName>
        <fullName evidence="2">GNAT family N-acetyltransferase</fullName>
        <ecNumber evidence="2">2.3.1.-</ecNumber>
    </submittedName>
</protein>
<keyword evidence="2" id="KW-0012">Acyltransferase</keyword>
<dbReference type="AlphaFoldDB" id="A0ABD8A8C9"/>
<dbReference type="PROSITE" id="PS51186">
    <property type="entry name" value="GNAT"/>
    <property type="match status" value="1"/>
</dbReference>
<name>A0ABD8A8C9_9EURY</name>
<reference evidence="2 3" key="1">
    <citation type="submission" date="2023-10" db="EMBL/GenBank/DDBJ databases">
        <title>The complete genome sequence of Methanoculleus palmolei DSM 4273.</title>
        <authorList>
            <person name="Lai S.-J."/>
            <person name="You Y.-T."/>
            <person name="Chen S.-C."/>
        </authorList>
    </citation>
    <scope>NUCLEOTIDE SEQUENCE [LARGE SCALE GENOMIC DNA]</scope>
    <source>
        <strain evidence="2 3">DSM 4273</strain>
    </source>
</reference>
<keyword evidence="3" id="KW-1185">Reference proteome</keyword>
<feature type="domain" description="N-acetyltransferase" evidence="1">
    <location>
        <begin position="1"/>
        <end position="147"/>
    </location>
</feature>
<dbReference type="InterPro" id="IPR039143">
    <property type="entry name" value="GNPNAT1-like"/>
</dbReference>
<dbReference type="InterPro" id="IPR000182">
    <property type="entry name" value="GNAT_dom"/>
</dbReference>